<evidence type="ECO:0000256" key="2">
    <source>
        <dbReference type="ARBA" id="ARBA00022845"/>
    </source>
</evidence>
<evidence type="ECO:0000259" key="6">
    <source>
        <dbReference type="PROSITE" id="PS50303"/>
    </source>
</evidence>
<dbReference type="PROSITE" id="PS50303">
    <property type="entry name" value="PUM_HD"/>
    <property type="match status" value="1"/>
</dbReference>
<feature type="region of interest" description="Disordered" evidence="5">
    <location>
        <begin position="1"/>
        <end position="24"/>
    </location>
</feature>
<dbReference type="InterPro" id="IPR016024">
    <property type="entry name" value="ARM-type_fold"/>
</dbReference>
<feature type="repeat" description="Pumilio" evidence="4">
    <location>
        <begin position="352"/>
        <end position="388"/>
    </location>
</feature>
<sequence length="502" mass="55393">MERNPYSRPSQPPENLSTASPRRFPSAEIYPQTHLMTGPYAASEETIESAFARLAPYAQTTSFNGLHYALHAAASAAEPLPPPMAYEGEIQRALVWAQAQTANGGGFSGPHSFPGPHRQINVGPDAAAAGFPGPNPHLLLAPTQDSMNFHQRRDFCNAGCDDYRCSSLHGKEPYPQLSRNTGFPSLPLDQQYEWRAKQLTPANMRGKIVSLANDQIWSRALNLKLETGSSNELIESILPEVMASLGDLLRNQFGGDFVQKLFVSCCNEDQRTRIIVALTKSPPQLISICLNSLGARGVQNLLQHLTTPQQISLVVSALGHGCIALATDPNGLYVMQFCVNNFPGEYNKHVFNVVAANFFKVATHRNGCCLLQSCVEKSHGETRKRLIGQILANGVDLSQDPYGNYVVQHLIGLRIQEVTEDLLRRFRGHFWYFSCDKFASNVVEKFLTESGENICAAIIRELLSSPNASALLLHQFGNFVVQSALSASKYYYFSNKSLMDNE</sequence>
<keyword evidence="2" id="KW-0810">Translation regulation</keyword>
<protein>
    <recommendedName>
        <fullName evidence="6">PUM-HD domain-containing protein</fullName>
    </recommendedName>
</protein>
<feature type="repeat" description="Pumilio" evidence="4">
    <location>
        <begin position="461"/>
        <end position="500"/>
    </location>
</feature>
<dbReference type="Pfam" id="PF00806">
    <property type="entry name" value="PUF"/>
    <property type="match status" value="6"/>
</dbReference>
<reference evidence="7 8" key="1">
    <citation type="journal article" date="2013" name="Proc. Natl. Acad. Sci. U.S.A.">
        <title>Fine-scale variation in meiotic recombination in Mimulus inferred from population shotgun sequencing.</title>
        <authorList>
            <person name="Hellsten U."/>
            <person name="Wright K.M."/>
            <person name="Jenkins J."/>
            <person name="Shu S."/>
            <person name="Yuan Y."/>
            <person name="Wessler S.R."/>
            <person name="Schmutz J."/>
            <person name="Willis J.H."/>
            <person name="Rokhsar D.S."/>
        </authorList>
    </citation>
    <scope>NUCLEOTIDE SEQUENCE [LARGE SCALE GENOMIC DNA]</scope>
    <source>
        <strain evidence="8">cv. DUN x IM62</strain>
    </source>
</reference>
<organism evidence="7 8">
    <name type="scientific">Erythranthe guttata</name>
    <name type="common">Yellow monkey flower</name>
    <name type="synonym">Mimulus guttatus</name>
    <dbReference type="NCBI Taxonomy" id="4155"/>
    <lineage>
        <taxon>Eukaryota</taxon>
        <taxon>Viridiplantae</taxon>
        <taxon>Streptophyta</taxon>
        <taxon>Embryophyta</taxon>
        <taxon>Tracheophyta</taxon>
        <taxon>Spermatophyta</taxon>
        <taxon>Magnoliopsida</taxon>
        <taxon>eudicotyledons</taxon>
        <taxon>Gunneridae</taxon>
        <taxon>Pentapetalae</taxon>
        <taxon>asterids</taxon>
        <taxon>lamiids</taxon>
        <taxon>Lamiales</taxon>
        <taxon>Phrymaceae</taxon>
        <taxon>Erythranthe</taxon>
    </lineage>
</organism>
<dbReference type="GO" id="GO:0005737">
    <property type="term" value="C:cytoplasm"/>
    <property type="evidence" value="ECO:0000318"/>
    <property type="project" value="GO_Central"/>
</dbReference>
<dbReference type="STRING" id="4155.A0A022QC33"/>
<dbReference type="Gene3D" id="1.25.10.10">
    <property type="entry name" value="Leucine-rich Repeat Variant"/>
    <property type="match status" value="1"/>
</dbReference>
<evidence type="ECO:0000256" key="4">
    <source>
        <dbReference type="PROSITE-ProRule" id="PRU00317"/>
    </source>
</evidence>
<evidence type="ECO:0000256" key="3">
    <source>
        <dbReference type="ARBA" id="ARBA00022884"/>
    </source>
</evidence>
<keyword evidence="3" id="KW-0694">RNA-binding</keyword>
<dbReference type="SUPFAM" id="SSF48371">
    <property type="entry name" value="ARM repeat"/>
    <property type="match status" value="1"/>
</dbReference>
<evidence type="ECO:0000256" key="5">
    <source>
        <dbReference type="SAM" id="MobiDB-lite"/>
    </source>
</evidence>
<evidence type="ECO:0000313" key="7">
    <source>
        <dbReference type="EMBL" id="EYU25491.1"/>
    </source>
</evidence>
<dbReference type="SMART" id="SM00025">
    <property type="entry name" value="Pumilio"/>
    <property type="match status" value="8"/>
</dbReference>
<dbReference type="InterPro" id="IPR011989">
    <property type="entry name" value="ARM-like"/>
</dbReference>
<dbReference type="InterPro" id="IPR033133">
    <property type="entry name" value="PUM-HD"/>
</dbReference>
<keyword evidence="8" id="KW-1185">Reference proteome</keyword>
<feature type="domain" description="PUM-HD" evidence="6">
    <location>
        <begin position="180"/>
        <end position="502"/>
    </location>
</feature>
<keyword evidence="1" id="KW-0677">Repeat</keyword>
<dbReference type="PROSITE" id="PS50302">
    <property type="entry name" value="PUM"/>
    <property type="match status" value="3"/>
</dbReference>
<accession>A0A022QC33</accession>
<feature type="repeat" description="Pumilio" evidence="4">
    <location>
        <begin position="389"/>
        <end position="424"/>
    </location>
</feature>
<proteinExistence type="predicted"/>
<dbReference type="InterPro" id="IPR001313">
    <property type="entry name" value="Pumilio_RNA-bd_rpt"/>
</dbReference>
<dbReference type="Proteomes" id="UP000030748">
    <property type="component" value="Unassembled WGS sequence"/>
</dbReference>
<evidence type="ECO:0000256" key="1">
    <source>
        <dbReference type="ARBA" id="ARBA00022737"/>
    </source>
</evidence>
<dbReference type="GO" id="GO:0006417">
    <property type="term" value="P:regulation of translation"/>
    <property type="evidence" value="ECO:0007669"/>
    <property type="project" value="UniProtKB-KW"/>
</dbReference>
<gene>
    <name evidence="7" type="ORF">MIMGU_mgv1a026296mg</name>
</gene>
<dbReference type="PANTHER" id="PTHR12537:SF63">
    <property type="entry name" value="PUMILIO HOMOLOG 15"/>
    <property type="match status" value="1"/>
</dbReference>
<dbReference type="GO" id="GO:0010608">
    <property type="term" value="P:post-transcriptional regulation of gene expression"/>
    <property type="evidence" value="ECO:0000318"/>
    <property type="project" value="GO_Central"/>
</dbReference>
<dbReference type="GO" id="GO:0003729">
    <property type="term" value="F:mRNA binding"/>
    <property type="evidence" value="ECO:0000318"/>
    <property type="project" value="GO_Central"/>
</dbReference>
<feature type="compositionally biased region" description="Polar residues" evidence="5">
    <location>
        <begin position="7"/>
        <end position="20"/>
    </location>
</feature>
<evidence type="ECO:0000313" key="8">
    <source>
        <dbReference type="Proteomes" id="UP000030748"/>
    </source>
</evidence>
<dbReference type="EMBL" id="KI632002">
    <property type="protein sequence ID" value="EYU25491.1"/>
    <property type="molecule type" value="Genomic_DNA"/>
</dbReference>
<dbReference type="PANTHER" id="PTHR12537">
    <property type="entry name" value="RNA BINDING PROTEIN PUMILIO-RELATED"/>
    <property type="match status" value="1"/>
</dbReference>
<dbReference type="AlphaFoldDB" id="A0A022QC33"/>
<name>A0A022QC33_ERYGU</name>
<dbReference type="eggNOG" id="KOG2049">
    <property type="taxonomic scope" value="Eukaryota"/>
</dbReference>